<dbReference type="Pfam" id="PF01048">
    <property type="entry name" value="PNP_UDP_1"/>
    <property type="match status" value="1"/>
</dbReference>
<gene>
    <name evidence="3" type="ORF">N7482_004185</name>
</gene>
<dbReference type="InterPro" id="IPR036770">
    <property type="entry name" value="Ankyrin_rpt-contain_sf"/>
</dbReference>
<dbReference type="SUPFAM" id="SSF48403">
    <property type="entry name" value="Ankyrin repeat"/>
    <property type="match status" value="2"/>
</dbReference>
<dbReference type="OrthoDB" id="4363945at2759"/>
<dbReference type="InterPro" id="IPR000845">
    <property type="entry name" value="Nucleoside_phosphorylase_d"/>
</dbReference>
<reference evidence="3" key="2">
    <citation type="journal article" date="2023" name="IMA Fungus">
        <title>Comparative genomic study of the Penicillium genus elucidates a diverse pangenome and 15 lateral gene transfer events.</title>
        <authorList>
            <person name="Petersen C."/>
            <person name="Sorensen T."/>
            <person name="Nielsen M.R."/>
            <person name="Sondergaard T.E."/>
            <person name="Sorensen J.L."/>
            <person name="Fitzpatrick D.A."/>
            <person name="Frisvad J.C."/>
            <person name="Nielsen K.L."/>
        </authorList>
    </citation>
    <scope>NUCLEOTIDE SEQUENCE</scope>
    <source>
        <strain evidence="3">IBT 26290</strain>
    </source>
</reference>
<sequence>MPVEPPSPKRFISTLCNMSLTHDSYTVAWICALPVEEAASEAMLDETHVNLSQQQNDTNSYTLGRLGFHNVAIACLPSGDHGIKTAAIALSHMISTFPQLKFCLMVGIAGGVPCPADIRLGDVVISVPNRTSGGVIQYDCGKALHNGNFQRIGSLNKPPPVLLNAITQVRSNYASGKGRIQKIILDVLENHLAMSERFSRPDQDLLFNSTYEHPNGNPDCSTCDLTRLVTREPRATEEPQIRYGSVASGNQIMKDAKTRDEIAASLDILCFEMEAAGVMDLFPSLVIRGISDYCDSHKSEKWQAYAALSAAAYTKELLYVVPLTTFNKSRYSKIHSGYLEAIYIFPRWLVDFTVIISGSPSYGLSFPRRIGWGITETILKCAYEGNVDGLKTLLGSSAYTLRDTDQKYGRTALHYAVMRNHIGACEFLVNASANIHAMDNSGMTPAIKAWEHILTERGNQSQLEKFRCLFSDIDFCDDMKFSHIHMLVLKLLPGDLTRDLQFKEHHRRINDLDYSGKSPLHWAATRGDFEGIKLLLHFGADVTVVNAARLTPLMSAASSGCAKSLSLLLDAGSDVHAKDIHGSEALYFASRHQKSLRTIILLLRAGAHLNSQNNNGHTALIGAAIRNHDKIGQYLLRKGANIDAKGANGEAALFEAIFHNSHQFLLLLLESSADYTLVNHSESTILHAAALEGDLETVEILLHANLKQLDPSHRNKHGLTAIEMIQRRTVVADGFEDTFSRLCLLLKSR</sequence>
<dbReference type="GeneID" id="81425486"/>
<evidence type="ECO:0000256" key="1">
    <source>
        <dbReference type="PROSITE-ProRule" id="PRU00023"/>
    </source>
</evidence>
<dbReference type="InterPro" id="IPR002110">
    <property type="entry name" value="Ankyrin_rpt"/>
</dbReference>
<feature type="repeat" description="ANK" evidence="1">
    <location>
        <begin position="548"/>
        <end position="580"/>
    </location>
</feature>
<dbReference type="InterPro" id="IPR035994">
    <property type="entry name" value="Nucleoside_phosphorylase_sf"/>
</dbReference>
<feature type="repeat" description="ANK" evidence="1">
    <location>
        <begin position="615"/>
        <end position="647"/>
    </location>
</feature>
<dbReference type="GO" id="GO:0009116">
    <property type="term" value="P:nucleoside metabolic process"/>
    <property type="evidence" value="ECO:0007669"/>
    <property type="project" value="InterPro"/>
</dbReference>
<dbReference type="Pfam" id="PF00023">
    <property type="entry name" value="Ank"/>
    <property type="match status" value="1"/>
</dbReference>
<dbReference type="PROSITE" id="PS50297">
    <property type="entry name" value="ANK_REP_REGION"/>
    <property type="match status" value="4"/>
</dbReference>
<protein>
    <recommendedName>
        <fullName evidence="2">Nucleoside phosphorylase domain-containing protein</fullName>
    </recommendedName>
</protein>
<feature type="repeat" description="ANK" evidence="1">
    <location>
        <begin position="581"/>
        <end position="614"/>
    </location>
</feature>
<reference evidence="3" key="1">
    <citation type="submission" date="2022-11" db="EMBL/GenBank/DDBJ databases">
        <authorList>
            <person name="Petersen C."/>
        </authorList>
    </citation>
    <scope>NUCLEOTIDE SEQUENCE</scope>
    <source>
        <strain evidence="3">IBT 26290</strain>
    </source>
</reference>
<dbReference type="Proteomes" id="UP001149163">
    <property type="component" value="Unassembled WGS sequence"/>
</dbReference>
<accession>A0A9W9I646</accession>
<dbReference type="GO" id="GO:0003824">
    <property type="term" value="F:catalytic activity"/>
    <property type="evidence" value="ECO:0007669"/>
    <property type="project" value="InterPro"/>
</dbReference>
<dbReference type="PROSITE" id="PS50088">
    <property type="entry name" value="ANK_REPEAT"/>
    <property type="match status" value="5"/>
</dbReference>
<dbReference type="AlphaFoldDB" id="A0A9W9I646"/>
<evidence type="ECO:0000313" key="4">
    <source>
        <dbReference type="Proteomes" id="UP001149163"/>
    </source>
</evidence>
<dbReference type="PANTHER" id="PTHR46082">
    <property type="entry name" value="ATP/GTP-BINDING PROTEIN-RELATED"/>
    <property type="match status" value="1"/>
</dbReference>
<comment type="caution">
    <text evidence="3">The sequence shown here is derived from an EMBL/GenBank/DDBJ whole genome shotgun (WGS) entry which is preliminary data.</text>
</comment>
<evidence type="ECO:0000313" key="3">
    <source>
        <dbReference type="EMBL" id="KAJ5168591.1"/>
    </source>
</evidence>
<name>A0A9W9I646_9EURO</name>
<feature type="domain" description="Nucleoside phosphorylase" evidence="2">
    <location>
        <begin position="27"/>
        <end position="304"/>
    </location>
</feature>
<dbReference type="InterPro" id="IPR053137">
    <property type="entry name" value="NLR-like"/>
</dbReference>
<feature type="repeat" description="ANK" evidence="1">
    <location>
        <begin position="515"/>
        <end position="547"/>
    </location>
</feature>
<proteinExistence type="predicted"/>
<dbReference type="Gene3D" id="1.25.40.20">
    <property type="entry name" value="Ankyrin repeat-containing domain"/>
    <property type="match status" value="3"/>
</dbReference>
<feature type="repeat" description="ANK" evidence="1">
    <location>
        <begin position="408"/>
        <end position="440"/>
    </location>
</feature>
<dbReference type="PANTHER" id="PTHR46082:SF11">
    <property type="entry name" value="AAA+ ATPASE DOMAIN-CONTAINING PROTEIN-RELATED"/>
    <property type="match status" value="1"/>
</dbReference>
<keyword evidence="1" id="KW-0040">ANK repeat</keyword>
<organism evidence="3 4">
    <name type="scientific">Penicillium canariense</name>
    <dbReference type="NCBI Taxonomy" id="189055"/>
    <lineage>
        <taxon>Eukaryota</taxon>
        <taxon>Fungi</taxon>
        <taxon>Dikarya</taxon>
        <taxon>Ascomycota</taxon>
        <taxon>Pezizomycotina</taxon>
        <taxon>Eurotiomycetes</taxon>
        <taxon>Eurotiomycetidae</taxon>
        <taxon>Eurotiales</taxon>
        <taxon>Aspergillaceae</taxon>
        <taxon>Penicillium</taxon>
    </lineage>
</organism>
<dbReference type="Pfam" id="PF12796">
    <property type="entry name" value="Ank_2"/>
    <property type="match status" value="3"/>
</dbReference>
<dbReference type="SUPFAM" id="SSF53167">
    <property type="entry name" value="Purine and uridine phosphorylases"/>
    <property type="match status" value="1"/>
</dbReference>
<dbReference type="RefSeq" id="XP_056545052.1">
    <property type="nucleotide sequence ID" value="XM_056686310.1"/>
</dbReference>
<dbReference type="Gene3D" id="3.40.50.1580">
    <property type="entry name" value="Nucleoside phosphorylase domain"/>
    <property type="match status" value="1"/>
</dbReference>
<dbReference type="EMBL" id="JAPQKN010000002">
    <property type="protein sequence ID" value="KAJ5168591.1"/>
    <property type="molecule type" value="Genomic_DNA"/>
</dbReference>
<evidence type="ECO:0000259" key="2">
    <source>
        <dbReference type="Pfam" id="PF01048"/>
    </source>
</evidence>
<dbReference type="SMART" id="SM00248">
    <property type="entry name" value="ANK"/>
    <property type="match status" value="7"/>
</dbReference>
<keyword evidence="4" id="KW-1185">Reference proteome</keyword>